<feature type="transmembrane region" description="Helical" evidence="6">
    <location>
        <begin position="103"/>
        <end position="125"/>
    </location>
</feature>
<reference evidence="7 10" key="3">
    <citation type="submission" date="2021-03" db="EMBL/GenBank/DDBJ databases">
        <title>Genomic Encyclopedia of Type Strains, Phase IV (KMG-IV): sequencing the most valuable type-strain genomes for metagenomic binning, comparative biology and taxonomic classification.</title>
        <authorList>
            <person name="Goeker M."/>
        </authorList>
    </citation>
    <scope>NUCLEOTIDE SEQUENCE [LARGE SCALE GENOMIC DNA]</scope>
    <source>
        <strain evidence="7 10">DSM 22420</strain>
    </source>
</reference>
<dbReference type="Proteomes" id="UP001519348">
    <property type="component" value="Unassembled WGS sequence"/>
</dbReference>
<reference evidence="9" key="2">
    <citation type="submission" date="2016-10" db="EMBL/GenBank/DDBJ databases">
        <authorList>
            <person name="Varghese N."/>
            <person name="Submissions S."/>
        </authorList>
    </citation>
    <scope>NUCLEOTIDE SEQUENCE [LARGE SCALE GENOMIC DNA]</scope>
    <source>
        <strain evidence="9">CGMCC 1.8911</strain>
    </source>
</reference>
<dbReference type="InterPro" id="IPR051611">
    <property type="entry name" value="ECF_transporter_component"/>
</dbReference>
<dbReference type="OrthoDB" id="92887at2"/>
<dbReference type="CDD" id="cd16914">
    <property type="entry name" value="EcfT"/>
    <property type="match status" value="1"/>
</dbReference>
<dbReference type="PANTHER" id="PTHR34857">
    <property type="entry name" value="SLL0384 PROTEIN"/>
    <property type="match status" value="1"/>
</dbReference>
<dbReference type="STRING" id="586411.SAMN05216187_103230"/>
<reference evidence="8" key="1">
    <citation type="submission" date="2016-10" db="EMBL/GenBank/DDBJ databases">
        <authorList>
            <person name="de Groot N.N."/>
        </authorList>
    </citation>
    <scope>NUCLEOTIDE SEQUENCE [LARGE SCALE GENOMIC DNA]</scope>
    <source>
        <strain evidence="8">CGMCC 1.8911</strain>
    </source>
</reference>
<dbReference type="GO" id="GO:0005886">
    <property type="term" value="C:plasma membrane"/>
    <property type="evidence" value="ECO:0007669"/>
    <property type="project" value="UniProtKB-ARBA"/>
</dbReference>
<feature type="transmembrane region" description="Helical" evidence="6">
    <location>
        <begin position="40"/>
        <end position="57"/>
    </location>
</feature>
<evidence type="ECO:0000313" key="9">
    <source>
        <dbReference type="Proteomes" id="UP000242700"/>
    </source>
</evidence>
<dbReference type="AlphaFoldDB" id="A0A1G8XQ02"/>
<evidence type="ECO:0000256" key="5">
    <source>
        <dbReference type="ARBA" id="ARBA00023136"/>
    </source>
</evidence>
<proteinExistence type="predicted"/>
<keyword evidence="10" id="KW-1185">Reference proteome</keyword>
<feature type="transmembrane region" description="Helical" evidence="6">
    <location>
        <begin position="17"/>
        <end position="34"/>
    </location>
</feature>
<dbReference type="RefSeq" id="WP_092595994.1">
    <property type="nucleotide sequence ID" value="NZ_BMCN01000002.1"/>
</dbReference>
<evidence type="ECO:0000256" key="6">
    <source>
        <dbReference type="SAM" id="Phobius"/>
    </source>
</evidence>
<comment type="subcellular location">
    <subcellularLocation>
        <location evidence="1">Membrane</location>
        <topology evidence="1">Multi-pass membrane protein</topology>
    </subcellularLocation>
</comment>
<sequence length="263" mass="30242">MFEAVKKYSTFTDQTNPLTKIMLAVILFVTVIFIHNPNTLFYLMIFMLFLLIVLSGIQYKYLIILLLFIFISGLISSMYMIFYGEGTTLLFEFGIINITEESLIRGIHVAMRGVILSLFGALLIFTVKITDVFYSLMIQLKVKAKYAYSFMAAIRMVPLIISEYMQLRQAKKVRKALIYKKHISGFKGIKTTIVTLISQSIRRAYRLGIAMESKGFSDNKRTYYYKTSFSKYDLYFILLVLASIWIAILLGSSIPVINITDAR</sequence>
<dbReference type="InterPro" id="IPR003339">
    <property type="entry name" value="ABC/ECF_trnsptr_transmembrane"/>
</dbReference>
<feature type="transmembrane region" description="Helical" evidence="6">
    <location>
        <begin position="64"/>
        <end position="83"/>
    </location>
</feature>
<dbReference type="Proteomes" id="UP000242700">
    <property type="component" value="Unassembled WGS sequence"/>
</dbReference>
<keyword evidence="3 6" id="KW-0812">Transmembrane</keyword>
<dbReference type="EMBL" id="JAGGKN010000004">
    <property type="protein sequence ID" value="MBP1952246.1"/>
    <property type="molecule type" value="Genomic_DNA"/>
</dbReference>
<dbReference type="PANTHER" id="PTHR34857:SF2">
    <property type="entry name" value="SLL0384 PROTEIN"/>
    <property type="match status" value="1"/>
</dbReference>
<accession>A0A1G8XQ02</accession>
<dbReference type="EMBL" id="FNFI01000003">
    <property type="protein sequence ID" value="SDJ92254.1"/>
    <property type="molecule type" value="Genomic_DNA"/>
</dbReference>
<gene>
    <name evidence="7" type="ORF">J2Z27_001294</name>
    <name evidence="8" type="ORF">SAMN05216187_103230</name>
</gene>
<evidence type="ECO:0000256" key="2">
    <source>
        <dbReference type="ARBA" id="ARBA00022475"/>
    </source>
</evidence>
<dbReference type="Pfam" id="PF02361">
    <property type="entry name" value="CbiQ"/>
    <property type="match status" value="1"/>
</dbReference>
<evidence type="ECO:0000313" key="8">
    <source>
        <dbReference type="EMBL" id="SDJ92254.1"/>
    </source>
</evidence>
<keyword evidence="4 6" id="KW-1133">Transmembrane helix</keyword>
<name>A0A1G8XQ02_9STAP</name>
<evidence type="ECO:0000313" key="10">
    <source>
        <dbReference type="Proteomes" id="UP001519348"/>
    </source>
</evidence>
<keyword evidence="2" id="KW-1003">Cell membrane</keyword>
<feature type="transmembrane region" description="Helical" evidence="6">
    <location>
        <begin position="234"/>
        <end position="257"/>
    </location>
</feature>
<keyword evidence="5 6" id="KW-0472">Membrane</keyword>
<evidence type="ECO:0000256" key="4">
    <source>
        <dbReference type="ARBA" id="ARBA00022989"/>
    </source>
</evidence>
<protein>
    <submittedName>
        <fullName evidence="8">Energy-coupling factor transport system permease protein</fullName>
    </submittedName>
</protein>
<evidence type="ECO:0000313" key="7">
    <source>
        <dbReference type="EMBL" id="MBP1952246.1"/>
    </source>
</evidence>
<evidence type="ECO:0000256" key="1">
    <source>
        <dbReference type="ARBA" id="ARBA00004141"/>
    </source>
</evidence>
<organism evidence="8 9">
    <name type="scientific">Jeotgalicoccus aerolatus</name>
    <dbReference type="NCBI Taxonomy" id="709510"/>
    <lineage>
        <taxon>Bacteria</taxon>
        <taxon>Bacillati</taxon>
        <taxon>Bacillota</taxon>
        <taxon>Bacilli</taxon>
        <taxon>Bacillales</taxon>
        <taxon>Staphylococcaceae</taxon>
        <taxon>Jeotgalicoccus</taxon>
    </lineage>
</organism>
<evidence type="ECO:0000256" key="3">
    <source>
        <dbReference type="ARBA" id="ARBA00022692"/>
    </source>
</evidence>